<dbReference type="EMBL" id="AM746676">
    <property type="protein sequence ID" value="CAN93628.1"/>
    <property type="molecule type" value="Genomic_DNA"/>
</dbReference>
<dbReference type="AlphaFoldDB" id="A9GRI4"/>
<gene>
    <name evidence="2" type="ordered locus">sce3468</name>
</gene>
<proteinExistence type="predicted"/>
<dbReference type="eggNOG" id="COG5184">
    <property type="taxonomic scope" value="Bacteria"/>
</dbReference>
<evidence type="ECO:0000313" key="2">
    <source>
        <dbReference type="EMBL" id="CAN93628.1"/>
    </source>
</evidence>
<accession>A9GRI4</accession>
<keyword evidence="3" id="KW-1185">Reference proteome</keyword>
<dbReference type="PROSITE" id="PS51257">
    <property type="entry name" value="PROKAR_LIPOPROTEIN"/>
    <property type="match status" value="1"/>
</dbReference>
<feature type="signal peptide" evidence="1">
    <location>
        <begin position="1"/>
        <end position="36"/>
    </location>
</feature>
<feature type="chain" id="PRO_5002738949" evidence="1">
    <location>
        <begin position="37"/>
        <end position="286"/>
    </location>
</feature>
<dbReference type="KEGG" id="scl:sce3468"/>
<name>A9GRI4_SORC5</name>
<sequence>MRSWASQGALSMEHSPKLAALLLAIAALFASACAVALDPDAPAEDAGDAASQAAQTANALTSNALTSNALTSNALASKALTSNALTAEALSGHPLTAEALRDPAARTLLKYVAGCALPAGEGFTVAVNGDEFSFPGELGLAASWGEEGGACDEACRSWVSGCVLARVNYLGHKVNISVRGDREELQADKVERAAYPRREATYYGNIFAPQRRYHACLPPEPSSLARACGPSRETCAIQIAGSCDSLCDAPDSDGSFPNCRGKVRSSSGKLVVERTPNPGSVTVFLR</sequence>
<organism evidence="2 3">
    <name type="scientific">Sorangium cellulosum (strain So ce56)</name>
    <name type="common">Polyangium cellulosum (strain So ce56)</name>
    <dbReference type="NCBI Taxonomy" id="448385"/>
    <lineage>
        <taxon>Bacteria</taxon>
        <taxon>Pseudomonadati</taxon>
        <taxon>Myxococcota</taxon>
        <taxon>Polyangia</taxon>
        <taxon>Polyangiales</taxon>
        <taxon>Polyangiaceae</taxon>
        <taxon>Sorangium</taxon>
    </lineage>
</organism>
<dbReference type="STRING" id="448385.sce3468"/>
<reference evidence="2 3" key="1">
    <citation type="journal article" date="2007" name="Nat. Biotechnol.">
        <title>Complete genome sequence of the myxobacterium Sorangium cellulosum.</title>
        <authorList>
            <person name="Schneiker S."/>
            <person name="Perlova O."/>
            <person name="Kaiser O."/>
            <person name="Gerth K."/>
            <person name="Alici A."/>
            <person name="Altmeyer M.O."/>
            <person name="Bartels D."/>
            <person name="Bekel T."/>
            <person name="Beyer S."/>
            <person name="Bode E."/>
            <person name="Bode H.B."/>
            <person name="Bolten C.J."/>
            <person name="Choudhuri J.V."/>
            <person name="Doss S."/>
            <person name="Elnakady Y.A."/>
            <person name="Frank B."/>
            <person name="Gaigalat L."/>
            <person name="Goesmann A."/>
            <person name="Groeger C."/>
            <person name="Gross F."/>
            <person name="Jelsbak L."/>
            <person name="Jelsbak L."/>
            <person name="Kalinowski J."/>
            <person name="Kegler C."/>
            <person name="Knauber T."/>
            <person name="Konietzny S."/>
            <person name="Kopp M."/>
            <person name="Krause L."/>
            <person name="Krug D."/>
            <person name="Linke B."/>
            <person name="Mahmud T."/>
            <person name="Martinez-Arias R."/>
            <person name="McHardy A.C."/>
            <person name="Merai M."/>
            <person name="Meyer F."/>
            <person name="Mormann S."/>
            <person name="Munoz-Dorado J."/>
            <person name="Perez J."/>
            <person name="Pradella S."/>
            <person name="Rachid S."/>
            <person name="Raddatz G."/>
            <person name="Rosenau F."/>
            <person name="Rueckert C."/>
            <person name="Sasse F."/>
            <person name="Scharfe M."/>
            <person name="Schuster S.C."/>
            <person name="Suen G."/>
            <person name="Treuner-Lange A."/>
            <person name="Velicer G.J."/>
            <person name="Vorholter F.-J."/>
            <person name="Weissman K.J."/>
            <person name="Welch R.D."/>
            <person name="Wenzel S.C."/>
            <person name="Whitworth D.E."/>
            <person name="Wilhelm S."/>
            <person name="Wittmann C."/>
            <person name="Bloecker H."/>
            <person name="Puehler A."/>
            <person name="Mueller R."/>
        </authorList>
    </citation>
    <scope>NUCLEOTIDE SEQUENCE [LARGE SCALE GENOMIC DNA]</scope>
    <source>
        <strain evidence="3">So ce56</strain>
    </source>
</reference>
<protein>
    <submittedName>
        <fullName evidence="2">Secreted protein</fullName>
    </submittedName>
</protein>
<dbReference type="Proteomes" id="UP000002139">
    <property type="component" value="Chromosome"/>
</dbReference>
<evidence type="ECO:0000313" key="3">
    <source>
        <dbReference type="Proteomes" id="UP000002139"/>
    </source>
</evidence>
<evidence type="ECO:0000256" key="1">
    <source>
        <dbReference type="SAM" id="SignalP"/>
    </source>
</evidence>
<dbReference type="BioCyc" id="SCEL448385:SCE_RS17760-MONOMER"/>
<keyword evidence="1" id="KW-0732">Signal</keyword>
<dbReference type="HOGENOM" id="CLU_077096_0_0_7"/>